<accession>A0A1F6EW61</accession>
<evidence type="ECO:0000313" key="3">
    <source>
        <dbReference type="Proteomes" id="UP000177215"/>
    </source>
</evidence>
<dbReference type="SUPFAM" id="SSF55469">
    <property type="entry name" value="FMN-dependent nitroreductase-like"/>
    <property type="match status" value="1"/>
</dbReference>
<dbReference type="InterPro" id="IPR052544">
    <property type="entry name" value="Bacteriocin_Proc_Enz"/>
</dbReference>
<sequence>MNLDFSKLFHSASKDLNGKDGAQIPSDPGKWPDALKVVSYKTYPRFRTIPLPDSTAHADMFNVMRARRSYRDFAGDASISASDLSVLLRHSCGITQSTADHNPRRAQPSGGARYPIEAYLIFFRDTDAIAAGVYHYNAREHGLDVLWERPFSSVDIADLFAYAWVSKAVGAIVLTAVFERSRMKYGERAYRLALIEAGHIGQNVYLSAEALGLGCCGLSGTFDAQVEKLLDVDGVTESVVYALAIGRNGSPSTLIPTNT</sequence>
<dbReference type="PANTHER" id="PTHR43745">
    <property type="entry name" value="NITROREDUCTASE MJ1384-RELATED"/>
    <property type="match status" value="1"/>
</dbReference>
<dbReference type="InterPro" id="IPR000415">
    <property type="entry name" value="Nitroreductase-like"/>
</dbReference>
<feature type="domain" description="Nitroreductase" evidence="1">
    <location>
        <begin position="65"/>
        <end position="247"/>
    </location>
</feature>
<dbReference type="InterPro" id="IPR029479">
    <property type="entry name" value="Nitroreductase"/>
</dbReference>
<name>A0A1F6EW61_9BACT</name>
<protein>
    <recommendedName>
        <fullName evidence="1">Nitroreductase domain-containing protein</fullName>
    </recommendedName>
</protein>
<gene>
    <name evidence="2" type="ORF">A3B35_03160</name>
</gene>
<evidence type="ECO:0000259" key="1">
    <source>
        <dbReference type="Pfam" id="PF00881"/>
    </source>
</evidence>
<comment type="caution">
    <text evidence="2">The sequence shown here is derived from an EMBL/GenBank/DDBJ whole genome shotgun (WGS) entry which is preliminary data.</text>
</comment>
<reference evidence="2 3" key="1">
    <citation type="journal article" date="2016" name="Nat. Commun.">
        <title>Thousands of microbial genomes shed light on interconnected biogeochemical processes in an aquifer system.</title>
        <authorList>
            <person name="Anantharaman K."/>
            <person name="Brown C.T."/>
            <person name="Hug L.A."/>
            <person name="Sharon I."/>
            <person name="Castelle C.J."/>
            <person name="Probst A.J."/>
            <person name="Thomas B.C."/>
            <person name="Singh A."/>
            <person name="Wilkins M.J."/>
            <person name="Karaoz U."/>
            <person name="Brodie E.L."/>
            <person name="Williams K.H."/>
            <person name="Hubbard S.S."/>
            <person name="Banfield J.F."/>
        </authorList>
    </citation>
    <scope>NUCLEOTIDE SEQUENCE [LARGE SCALE GENOMIC DNA]</scope>
</reference>
<dbReference type="STRING" id="1798515.A3B35_03160"/>
<dbReference type="AlphaFoldDB" id="A0A1F6EW61"/>
<dbReference type="Gene3D" id="3.40.109.10">
    <property type="entry name" value="NADH Oxidase"/>
    <property type="match status" value="1"/>
</dbReference>
<dbReference type="NCBIfam" id="TIGR03605">
    <property type="entry name" value="antibiot_sagB"/>
    <property type="match status" value="1"/>
</dbReference>
<dbReference type="EMBL" id="MFMC01000007">
    <property type="protein sequence ID" value="OGG77762.1"/>
    <property type="molecule type" value="Genomic_DNA"/>
</dbReference>
<dbReference type="PANTHER" id="PTHR43745:SF2">
    <property type="entry name" value="NITROREDUCTASE MJ1384-RELATED"/>
    <property type="match status" value="1"/>
</dbReference>
<evidence type="ECO:0000313" key="2">
    <source>
        <dbReference type="EMBL" id="OGG77762.1"/>
    </source>
</evidence>
<dbReference type="Pfam" id="PF00881">
    <property type="entry name" value="Nitroreductase"/>
    <property type="match status" value="1"/>
</dbReference>
<organism evidence="2 3">
    <name type="scientific">Candidatus Kaiserbacteria bacterium RIFCSPLOWO2_01_FULL_54_24</name>
    <dbReference type="NCBI Taxonomy" id="1798515"/>
    <lineage>
        <taxon>Bacteria</taxon>
        <taxon>Candidatus Kaiseribacteriota</taxon>
    </lineage>
</organism>
<proteinExistence type="predicted"/>
<dbReference type="CDD" id="cd02142">
    <property type="entry name" value="McbC_SagB-like_oxidoreductase"/>
    <property type="match status" value="1"/>
</dbReference>
<dbReference type="Proteomes" id="UP000177215">
    <property type="component" value="Unassembled WGS sequence"/>
</dbReference>
<dbReference type="GO" id="GO:0016491">
    <property type="term" value="F:oxidoreductase activity"/>
    <property type="evidence" value="ECO:0007669"/>
    <property type="project" value="InterPro"/>
</dbReference>
<dbReference type="InterPro" id="IPR020051">
    <property type="entry name" value="SagB-type_dehydrogenase"/>
</dbReference>